<protein>
    <submittedName>
        <fullName evidence="2">Uncharacterized protein</fullName>
    </submittedName>
</protein>
<proteinExistence type="predicted"/>
<dbReference type="EMBL" id="HBGF01053646">
    <property type="protein sequence ID" value="CAD9156766.1"/>
    <property type="molecule type" value="Transcribed_RNA"/>
</dbReference>
<accession>A0A7S1W9X3</accession>
<feature type="region of interest" description="Disordered" evidence="1">
    <location>
        <begin position="165"/>
        <end position="191"/>
    </location>
</feature>
<organism evidence="2">
    <name type="scientific">Neobodo designis</name>
    <name type="common">Flagellated protozoan</name>
    <name type="synonym">Bodo designis</name>
    <dbReference type="NCBI Taxonomy" id="312471"/>
    <lineage>
        <taxon>Eukaryota</taxon>
        <taxon>Discoba</taxon>
        <taxon>Euglenozoa</taxon>
        <taxon>Kinetoplastea</taxon>
        <taxon>Metakinetoplastina</taxon>
        <taxon>Neobodonida</taxon>
        <taxon>Neobodo</taxon>
    </lineage>
</organism>
<dbReference type="AlphaFoldDB" id="A0A7S1W9X3"/>
<evidence type="ECO:0000256" key="1">
    <source>
        <dbReference type="SAM" id="MobiDB-lite"/>
    </source>
</evidence>
<gene>
    <name evidence="2" type="ORF">NDES1114_LOCUS35893</name>
</gene>
<evidence type="ECO:0000313" key="2">
    <source>
        <dbReference type="EMBL" id="CAD9156766.1"/>
    </source>
</evidence>
<name>A0A7S1W9X3_NEODS</name>
<reference evidence="2" key="1">
    <citation type="submission" date="2021-01" db="EMBL/GenBank/DDBJ databases">
        <authorList>
            <person name="Corre E."/>
            <person name="Pelletier E."/>
            <person name="Niang G."/>
            <person name="Scheremetjew M."/>
            <person name="Finn R."/>
            <person name="Kale V."/>
            <person name="Holt S."/>
            <person name="Cochrane G."/>
            <person name="Meng A."/>
            <person name="Brown T."/>
            <person name="Cohen L."/>
        </authorList>
    </citation>
    <scope>NUCLEOTIDE SEQUENCE</scope>
    <source>
        <strain evidence="2">CCAP 1951/1</strain>
    </source>
</reference>
<sequence length="307" mass="33895">MSSPKAIDLLHRNLCVQLRQEWNAGNVSADRRIDALGGNARAIVCPTVDSVQTLRAVIESVHSPSVPNQGPSRKLEFGDTALATAIHVVSALVLSALSERIVRRRSAIALAQGSRAVLLSSCDVVVVIREEARVREDRHQERDLWIQTAELEHLRQLLALEEEASSKSPLDDDDHDGSLGNEPKPGDATEDTCVQANVPATSSASTICIGQRIEGTEEALRLRIVDEEQASRSLRCAVICFAADELARRQEVAHEEVQARETLTRQWCCFRSTFADDRALLRAFHVLNRALQIAESEARRSIERVAM</sequence>